<evidence type="ECO:0000259" key="1">
    <source>
        <dbReference type="Pfam" id="PF13228"/>
    </source>
</evidence>
<protein>
    <submittedName>
        <fullName evidence="2">DUF4037 domain-containing protein</fullName>
    </submittedName>
</protein>
<reference evidence="2" key="2">
    <citation type="submission" date="2021-09" db="EMBL/GenBank/DDBJ databases">
        <authorList>
            <person name="Gilroy R."/>
        </authorList>
    </citation>
    <scope>NUCLEOTIDE SEQUENCE</scope>
    <source>
        <strain evidence="2">ChiGjej2B2-19336</strain>
    </source>
</reference>
<dbReference type="Proteomes" id="UP000698963">
    <property type="component" value="Unassembled WGS sequence"/>
</dbReference>
<dbReference type="AlphaFoldDB" id="A0A921AW91"/>
<organism evidence="2 3">
    <name type="scientific">Mailhella massiliensis</name>
    <dbReference type="NCBI Taxonomy" id="1903261"/>
    <lineage>
        <taxon>Bacteria</taxon>
        <taxon>Pseudomonadati</taxon>
        <taxon>Thermodesulfobacteriota</taxon>
        <taxon>Desulfovibrionia</taxon>
        <taxon>Desulfovibrionales</taxon>
        <taxon>Desulfovibrionaceae</taxon>
        <taxon>Mailhella</taxon>
    </lineage>
</organism>
<reference evidence="2" key="1">
    <citation type="journal article" date="2021" name="PeerJ">
        <title>Extensive microbial diversity within the chicken gut microbiome revealed by metagenomics and culture.</title>
        <authorList>
            <person name="Gilroy R."/>
            <person name="Ravi A."/>
            <person name="Getino M."/>
            <person name="Pursley I."/>
            <person name="Horton D.L."/>
            <person name="Alikhan N.F."/>
            <person name="Baker D."/>
            <person name="Gharbi K."/>
            <person name="Hall N."/>
            <person name="Watson M."/>
            <person name="Adriaenssens E.M."/>
            <person name="Foster-Nyarko E."/>
            <person name="Jarju S."/>
            <person name="Secka A."/>
            <person name="Antonio M."/>
            <person name="Oren A."/>
            <person name="Chaudhuri R.R."/>
            <person name="La Ragione R."/>
            <person name="Hildebrand F."/>
            <person name="Pallen M.J."/>
        </authorList>
    </citation>
    <scope>NUCLEOTIDE SEQUENCE</scope>
    <source>
        <strain evidence="2">ChiGjej2B2-19336</strain>
    </source>
</reference>
<evidence type="ECO:0000313" key="2">
    <source>
        <dbReference type="EMBL" id="HJD96967.1"/>
    </source>
</evidence>
<dbReference type="InterPro" id="IPR025117">
    <property type="entry name" value="DUF4037"/>
</dbReference>
<accession>A0A921AW91</accession>
<dbReference type="Pfam" id="PF13228">
    <property type="entry name" value="DUF4037"/>
    <property type="match status" value="1"/>
</dbReference>
<proteinExistence type="predicted"/>
<comment type="caution">
    <text evidence="2">The sequence shown here is derived from an EMBL/GenBank/DDBJ whole genome shotgun (WGS) entry which is preliminary data.</text>
</comment>
<dbReference type="EMBL" id="DYZA01000090">
    <property type="protein sequence ID" value="HJD96967.1"/>
    <property type="molecule type" value="Genomic_DNA"/>
</dbReference>
<evidence type="ECO:0000313" key="3">
    <source>
        <dbReference type="Proteomes" id="UP000698963"/>
    </source>
</evidence>
<name>A0A921AW91_9BACT</name>
<sequence>MARSAAGLVGEGSECLGLDDGISRDHDWGPAFCLWVNDELLHSELDRIEHALSALPSVFEGYPTRLSAEKRMGRVGPLPVKAFYRRFLGMDHVPGTWKEWLSIPEYHLCSCTNGAVFMDEGGEFSAIREELLKHYPEDVRRKKIASRCMIMAQAGQYNLPRCLQRGDFVAAMLAAARFSEAALSMAFLLSRRYMPFYKWAGRAAESLPVLGRNTVKTLRVLSQAQWSHEDQGVAAVQAIEELCALTAKELEVQGLCPNQGNWLWAAGPVVQMGIREPELRRRNVMED</sequence>
<gene>
    <name evidence="2" type="ORF">K8W16_04915</name>
</gene>
<dbReference type="RefSeq" id="WP_304121648.1">
    <property type="nucleotide sequence ID" value="NZ_DYZA01000090.1"/>
</dbReference>
<feature type="domain" description="DUF4037" evidence="1">
    <location>
        <begin position="100"/>
        <end position="199"/>
    </location>
</feature>